<evidence type="ECO:0000256" key="1">
    <source>
        <dbReference type="SAM" id="MobiDB-lite"/>
    </source>
</evidence>
<comment type="caution">
    <text evidence="2">The sequence shown here is derived from an EMBL/GenBank/DDBJ whole genome shotgun (WGS) entry which is preliminary data.</text>
</comment>
<sequence length="141" mass="13425">PEHAAGRRGDVPTAALARAGYPVHLLPVVWGAHLAHRPRGGSHGNARAGRVSARGRGWAGAGRGGGRHGAGLVPAHLGAASHGDGGPAGAQRPAFRAHGPRNAGTRYSGAHSAGGAGGHCGGAGGPAGGGGRALAAAKAQP</sequence>
<proteinExistence type="predicted"/>
<reference evidence="2" key="1">
    <citation type="journal article" date="2019" name="Sci. Rep.">
        <title>Draft genome of Tanacetum cinerariifolium, the natural source of mosquito coil.</title>
        <authorList>
            <person name="Yamashiro T."/>
            <person name="Shiraishi A."/>
            <person name="Satake H."/>
            <person name="Nakayama K."/>
        </authorList>
    </citation>
    <scope>NUCLEOTIDE SEQUENCE</scope>
</reference>
<name>A0A699T8W0_TANCI</name>
<feature type="compositionally biased region" description="Gly residues" evidence="1">
    <location>
        <begin position="57"/>
        <end position="69"/>
    </location>
</feature>
<feature type="region of interest" description="Disordered" evidence="1">
    <location>
        <begin position="122"/>
        <end position="141"/>
    </location>
</feature>
<gene>
    <name evidence="2" type="ORF">Tci_878596</name>
</gene>
<protein>
    <submittedName>
        <fullName evidence="2">Uncharacterized protein</fullName>
    </submittedName>
</protein>
<feature type="non-terminal residue" evidence="2">
    <location>
        <position position="1"/>
    </location>
</feature>
<dbReference type="AlphaFoldDB" id="A0A699T8W0"/>
<feature type="compositionally biased region" description="Gly residues" evidence="1">
    <location>
        <begin position="122"/>
        <end position="132"/>
    </location>
</feature>
<evidence type="ECO:0000313" key="2">
    <source>
        <dbReference type="EMBL" id="GFD06627.1"/>
    </source>
</evidence>
<feature type="region of interest" description="Disordered" evidence="1">
    <location>
        <begin position="37"/>
        <end position="116"/>
    </location>
</feature>
<organism evidence="2">
    <name type="scientific">Tanacetum cinerariifolium</name>
    <name type="common">Dalmatian daisy</name>
    <name type="synonym">Chrysanthemum cinerariifolium</name>
    <dbReference type="NCBI Taxonomy" id="118510"/>
    <lineage>
        <taxon>Eukaryota</taxon>
        <taxon>Viridiplantae</taxon>
        <taxon>Streptophyta</taxon>
        <taxon>Embryophyta</taxon>
        <taxon>Tracheophyta</taxon>
        <taxon>Spermatophyta</taxon>
        <taxon>Magnoliopsida</taxon>
        <taxon>eudicotyledons</taxon>
        <taxon>Gunneridae</taxon>
        <taxon>Pentapetalae</taxon>
        <taxon>asterids</taxon>
        <taxon>campanulids</taxon>
        <taxon>Asterales</taxon>
        <taxon>Asteraceae</taxon>
        <taxon>Asteroideae</taxon>
        <taxon>Anthemideae</taxon>
        <taxon>Anthemidinae</taxon>
        <taxon>Tanacetum</taxon>
    </lineage>
</organism>
<dbReference type="EMBL" id="BKCJ011226199">
    <property type="protein sequence ID" value="GFD06627.1"/>
    <property type="molecule type" value="Genomic_DNA"/>
</dbReference>
<feature type="non-terminal residue" evidence="2">
    <location>
        <position position="141"/>
    </location>
</feature>
<accession>A0A699T8W0</accession>
<feature type="compositionally biased region" description="Low complexity" evidence="1">
    <location>
        <begin position="44"/>
        <end position="56"/>
    </location>
</feature>